<dbReference type="PANTHER" id="PTHR47030:SF2">
    <property type="entry name" value="LIPASE CLASS 3 FAMILY PROTEIN"/>
    <property type="match status" value="1"/>
</dbReference>
<dbReference type="Proteomes" id="UP000824469">
    <property type="component" value="Unassembled WGS sequence"/>
</dbReference>
<proteinExistence type="predicted"/>
<sequence length="286" mass="32444">MYGQYPKLHVYAYGVLPCVDAVVADACSGFVTSIIYNDEFSSRLSVTSILRLRTAALAALAADSSTDSAMISKLTRRLLRANKYLQGTNNEEVSVQTSQSSGSMIRRDKNHKRRQRHIKYTIKGGESRDNASFEERTVLIQNSDAEKLGNDKEDARHKENNGNEFCAYSSESIITQTAMSGDAVSQPIDTNLELNAAEREPVEMYVPGLVIHIVPEAKQNTWPSWRNWKWCHGEDQSHRAILRHRESFKDVVVSPSMFLDHMPWRVHYAMQKVLETWNSRGYGNND</sequence>
<feature type="non-terminal residue" evidence="2">
    <location>
        <position position="1"/>
    </location>
</feature>
<dbReference type="PANTHER" id="PTHR47030">
    <property type="entry name" value="LIPASE CLASS 3 FAMILY PROTEIN"/>
    <property type="match status" value="1"/>
</dbReference>
<organism evidence="2 3">
    <name type="scientific">Taxus chinensis</name>
    <name type="common">Chinese yew</name>
    <name type="synonym">Taxus wallichiana var. chinensis</name>
    <dbReference type="NCBI Taxonomy" id="29808"/>
    <lineage>
        <taxon>Eukaryota</taxon>
        <taxon>Viridiplantae</taxon>
        <taxon>Streptophyta</taxon>
        <taxon>Embryophyta</taxon>
        <taxon>Tracheophyta</taxon>
        <taxon>Spermatophyta</taxon>
        <taxon>Pinopsida</taxon>
        <taxon>Pinidae</taxon>
        <taxon>Conifers II</taxon>
        <taxon>Cupressales</taxon>
        <taxon>Taxaceae</taxon>
        <taxon>Taxus</taxon>
    </lineage>
</organism>
<name>A0AA38GRD3_TAXCH</name>
<accession>A0AA38GRD3</accession>
<dbReference type="OMA" id="HMITISS"/>
<reference evidence="2 3" key="1">
    <citation type="journal article" date="2021" name="Nat. Plants">
        <title>The Taxus genome provides insights into paclitaxel biosynthesis.</title>
        <authorList>
            <person name="Xiong X."/>
            <person name="Gou J."/>
            <person name="Liao Q."/>
            <person name="Li Y."/>
            <person name="Zhou Q."/>
            <person name="Bi G."/>
            <person name="Li C."/>
            <person name="Du R."/>
            <person name="Wang X."/>
            <person name="Sun T."/>
            <person name="Guo L."/>
            <person name="Liang H."/>
            <person name="Lu P."/>
            <person name="Wu Y."/>
            <person name="Zhang Z."/>
            <person name="Ro D.K."/>
            <person name="Shang Y."/>
            <person name="Huang S."/>
            <person name="Yan J."/>
        </authorList>
    </citation>
    <scope>NUCLEOTIDE SEQUENCE [LARGE SCALE GENOMIC DNA]</scope>
    <source>
        <strain evidence="2">Ta-2019</strain>
    </source>
</reference>
<evidence type="ECO:0000313" key="3">
    <source>
        <dbReference type="Proteomes" id="UP000824469"/>
    </source>
</evidence>
<gene>
    <name evidence="2" type="ORF">KI387_005588</name>
</gene>
<feature type="region of interest" description="Disordered" evidence="1">
    <location>
        <begin position="91"/>
        <end position="115"/>
    </location>
</feature>
<keyword evidence="3" id="KW-1185">Reference proteome</keyword>
<protein>
    <submittedName>
        <fullName evidence="2">Uncharacterized protein</fullName>
    </submittedName>
</protein>
<dbReference type="EMBL" id="JAHRHJ020000002">
    <property type="protein sequence ID" value="KAH9325410.1"/>
    <property type="molecule type" value="Genomic_DNA"/>
</dbReference>
<feature type="compositionally biased region" description="Polar residues" evidence="1">
    <location>
        <begin position="91"/>
        <end position="103"/>
    </location>
</feature>
<comment type="caution">
    <text evidence="2">The sequence shown here is derived from an EMBL/GenBank/DDBJ whole genome shotgun (WGS) entry which is preliminary data.</text>
</comment>
<evidence type="ECO:0000313" key="2">
    <source>
        <dbReference type="EMBL" id="KAH9325410.1"/>
    </source>
</evidence>
<evidence type="ECO:0000256" key="1">
    <source>
        <dbReference type="SAM" id="MobiDB-lite"/>
    </source>
</evidence>
<dbReference type="AlphaFoldDB" id="A0AA38GRD3"/>